<evidence type="ECO:0000256" key="4">
    <source>
        <dbReference type="ARBA" id="ARBA00023002"/>
    </source>
</evidence>
<dbReference type="GO" id="GO:0050661">
    <property type="term" value="F:NADP binding"/>
    <property type="evidence" value="ECO:0007669"/>
    <property type="project" value="UniProtKB-UniRule"/>
</dbReference>
<organism evidence="10 11">
    <name type="scientific">Leucobacter komagatae</name>
    <dbReference type="NCBI Taxonomy" id="55969"/>
    <lineage>
        <taxon>Bacteria</taxon>
        <taxon>Bacillati</taxon>
        <taxon>Actinomycetota</taxon>
        <taxon>Actinomycetes</taxon>
        <taxon>Micrococcales</taxon>
        <taxon>Microbacteriaceae</taxon>
        <taxon>Leucobacter</taxon>
    </lineage>
</organism>
<keyword evidence="5 7" id="KW-0520">NAD</keyword>
<dbReference type="SUPFAM" id="SSF55347">
    <property type="entry name" value="Glyceraldehyde-3-phosphate dehydrogenase-like, C-terminal domain"/>
    <property type="match status" value="1"/>
</dbReference>
<dbReference type="GO" id="GO:0016639">
    <property type="term" value="F:oxidoreductase activity, acting on the CH-NH2 group of donors, NAD or NADP as acceptor"/>
    <property type="evidence" value="ECO:0007669"/>
    <property type="project" value="UniProtKB-UniRule"/>
</dbReference>
<evidence type="ECO:0000256" key="2">
    <source>
        <dbReference type="ARBA" id="ARBA00022642"/>
    </source>
</evidence>
<protein>
    <recommendedName>
        <fullName evidence="7">L-aspartate dehydrogenase</fullName>
        <ecNumber evidence="7">1.4.1.21</ecNumber>
    </recommendedName>
</protein>
<dbReference type="AlphaFoldDB" id="A0A542XXY1"/>
<evidence type="ECO:0000256" key="8">
    <source>
        <dbReference type="PROSITE-ProRule" id="PRU00335"/>
    </source>
</evidence>
<keyword evidence="6 8" id="KW-0238">DNA-binding</keyword>
<evidence type="ECO:0000313" key="11">
    <source>
        <dbReference type="Proteomes" id="UP000319094"/>
    </source>
</evidence>
<dbReference type="OrthoDB" id="956698at2"/>
<dbReference type="RefSeq" id="WP_141888748.1">
    <property type="nucleotide sequence ID" value="NZ_BAAAUY010000023.1"/>
</dbReference>
<keyword evidence="3 7" id="KW-0521">NADP</keyword>
<feature type="binding site" evidence="7">
    <location>
        <position position="314"/>
    </location>
    <ligand>
        <name>NAD(+)</name>
        <dbReference type="ChEBI" id="CHEBI:57540"/>
    </ligand>
</feature>
<dbReference type="InterPro" id="IPR036291">
    <property type="entry name" value="NAD(P)-bd_dom_sf"/>
</dbReference>
<evidence type="ECO:0000256" key="7">
    <source>
        <dbReference type="HAMAP-Rule" id="MF_01265"/>
    </source>
</evidence>
<comment type="catalytic activity">
    <reaction evidence="7">
        <text>L-aspartate + NAD(+) + H2O = oxaloacetate + NH4(+) + NADH + H(+)</text>
        <dbReference type="Rhea" id="RHEA:11788"/>
        <dbReference type="ChEBI" id="CHEBI:15377"/>
        <dbReference type="ChEBI" id="CHEBI:15378"/>
        <dbReference type="ChEBI" id="CHEBI:16452"/>
        <dbReference type="ChEBI" id="CHEBI:28938"/>
        <dbReference type="ChEBI" id="CHEBI:29991"/>
        <dbReference type="ChEBI" id="CHEBI:57540"/>
        <dbReference type="ChEBI" id="CHEBI:57945"/>
        <dbReference type="EC" id="1.4.1.21"/>
    </reaction>
</comment>
<evidence type="ECO:0000256" key="5">
    <source>
        <dbReference type="ARBA" id="ARBA00023027"/>
    </source>
</evidence>
<dbReference type="Pfam" id="PF01958">
    <property type="entry name" value="Asp_DH_C"/>
    <property type="match status" value="1"/>
</dbReference>
<evidence type="ECO:0000259" key="9">
    <source>
        <dbReference type="PROSITE" id="PS50977"/>
    </source>
</evidence>
<feature type="domain" description="HTH tetR-type" evidence="9">
    <location>
        <begin position="11"/>
        <end position="71"/>
    </location>
</feature>
<dbReference type="InterPro" id="IPR020626">
    <property type="entry name" value="Asp_DH_prok"/>
</dbReference>
<dbReference type="InterPro" id="IPR009057">
    <property type="entry name" value="Homeodomain-like_sf"/>
</dbReference>
<comment type="caution">
    <text evidence="10">The sequence shown here is derived from an EMBL/GenBank/DDBJ whole genome shotgun (WGS) entry which is preliminary data.</text>
</comment>
<evidence type="ECO:0000256" key="1">
    <source>
        <dbReference type="ARBA" id="ARBA00008331"/>
    </source>
</evidence>
<feature type="DNA-binding region" description="H-T-H motif" evidence="8">
    <location>
        <begin position="34"/>
        <end position="53"/>
    </location>
</feature>
<dbReference type="HAMAP" id="MF_01265">
    <property type="entry name" value="NadX"/>
    <property type="match status" value="1"/>
</dbReference>
<dbReference type="Gene3D" id="1.10.357.10">
    <property type="entry name" value="Tetracycline Repressor, domain 2"/>
    <property type="match status" value="1"/>
</dbReference>
<feature type="binding site" evidence="7">
    <location>
        <position position="387"/>
    </location>
    <ligand>
        <name>NAD(+)</name>
        <dbReference type="ChEBI" id="CHEBI:57540"/>
    </ligand>
</feature>
<sequence length="466" mass="46935">MASVSRGRPPASSRETLADAASELFLEQGYDTTTVADITTRAGVSRSSFFNYFDGKAATIWYALDEHLAEFAAAGPSGEGVGSAKALAGRVGAAPPHTLALAIANADAMGVREELGTGRALRQASLAVALAAGARSPGKASLAAQIVAAARSAAVFAGIWQWAERGAGTTDLEAEILTALRSIELGAPVSRDALRVAVVGSGAIGARVIEELAAGNVPGAELAGVVTRRADALTEAVGELSAGITDFGDDLDAAIRESDLVVECAGISAAQSIGAQVVSAGRDLLIVSIGALANTESRRALTSGPGVLRLATGAIGGLDLLAAAARPGGIEGGITSASLTSTKGAASLVQPWMSAEQVRRLETATEPFTLFEGAVAEAVELYPGSLNVACALAHATGLWRETLVRLVADPQAERTTHEIAAAGAAGEYRFVMTNAVSEANPTSSAVVAETVLRGIGVLAGPGATFV</sequence>
<keyword evidence="11" id="KW-1185">Reference proteome</keyword>
<dbReference type="EC" id="1.4.1.21" evidence="7"/>
<evidence type="ECO:0000256" key="6">
    <source>
        <dbReference type="ARBA" id="ARBA00023125"/>
    </source>
</evidence>
<dbReference type="PROSITE" id="PS50977">
    <property type="entry name" value="HTH_TETR_2"/>
    <property type="match status" value="1"/>
</dbReference>
<dbReference type="EMBL" id="VFON01000002">
    <property type="protein sequence ID" value="TQL40695.1"/>
    <property type="molecule type" value="Genomic_DNA"/>
</dbReference>
<dbReference type="Pfam" id="PF03447">
    <property type="entry name" value="NAD_binding_3"/>
    <property type="match status" value="1"/>
</dbReference>
<evidence type="ECO:0000313" key="10">
    <source>
        <dbReference type="EMBL" id="TQL40695.1"/>
    </source>
</evidence>
<dbReference type="SUPFAM" id="SSF51735">
    <property type="entry name" value="NAD(P)-binding Rossmann-fold domains"/>
    <property type="match status" value="1"/>
</dbReference>
<dbReference type="InterPro" id="IPR002811">
    <property type="entry name" value="Asp_DH"/>
</dbReference>
<dbReference type="PANTHER" id="PTHR31873:SF6">
    <property type="entry name" value="ASPARTATE DEHYDROGENASE DOMAIN-CONTAINING PROTEIN"/>
    <property type="match status" value="1"/>
</dbReference>
<gene>
    <name evidence="7" type="primary">nadX</name>
    <name evidence="10" type="ORF">FB468_3216</name>
</gene>
<dbReference type="GO" id="GO:0009435">
    <property type="term" value="P:NAD+ biosynthetic process"/>
    <property type="evidence" value="ECO:0007669"/>
    <property type="project" value="UniProtKB-UniRule"/>
</dbReference>
<comment type="similarity">
    <text evidence="1 7">Belongs to the L-aspartate dehydrogenase family.</text>
</comment>
<name>A0A542XXY1_9MICO</name>
<dbReference type="Proteomes" id="UP000319094">
    <property type="component" value="Unassembled WGS sequence"/>
</dbReference>
<dbReference type="InterPro" id="IPR005106">
    <property type="entry name" value="Asp/hSer_DH_NAD-bd"/>
</dbReference>
<dbReference type="Pfam" id="PF00440">
    <property type="entry name" value="TetR_N"/>
    <property type="match status" value="1"/>
</dbReference>
<keyword evidence="4 7" id="KW-0560">Oxidoreductase</keyword>
<dbReference type="Gene3D" id="3.30.360.10">
    <property type="entry name" value="Dihydrodipicolinate Reductase, domain 2"/>
    <property type="match status" value="1"/>
</dbReference>
<dbReference type="InterPro" id="IPR001647">
    <property type="entry name" value="HTH_TetR"/>
</dbReference>
<dbReference type="SUPFAM" id="SSF46689">
    <property type="entry name" value="Homeodomain-like"/>
    <property type="match status" value="1"/>
</dbReference>
<proteinExistence type="inferred from homology"/>
<comment type="function">
    <text evidence="7">Specifically catalyzes the NAD or NADP-dependent dehydrogenation of L-aspartate to iminoaspartate.</text>
</comment>
<dbReference type="GO" id="GO:0051287">
    <property type="term" value="F:NAD binding"/>
    <property type="evidence" value="ECO:0007669"/>
    <property type="project" value="UniProtKB-UniRule"/>
</dbReference>
<accession>A0A542XXY1</accession>
<feature type="active site" evidence="7">
    <location>
        <position position="417"/>
    </location>
</feature>
<dbReference type="GO" id="GO:0003677">
    <property type="term" value="F:DNA binding"/>
    <property type="evidence" value="ECO:0007669"/>
    <property type="project" value="UniProtKB-UniRule"/>
</dbReference>
<dbReference type="UniPathway" id="UPA00253">
    <property type="reaction ID" value="UER00456"/>
</dbReference>
<dbReference type="PRINTS" id="PR00455">
    <property type="entry name" value="HTHTETR"/>
</dbReference>
<evidence type="ECO:0000256" key="3">
    <source>
        <dbReference type="ARBA" id="ARBA00022857"/>
    </source>
</evidence>
<reference evidence="10 11" key="1">
    <citation type="submission" date="2019-06" db="EMBL/GenBank/DDBJ databases">
        <title>Sequencing the genomes of 1000 actinobacteria strains.</title>
        <authorList>
            <person name="Klenk H.-P."/>
        </authorList>
    </citation>
    <scope>NUCLEOTIDE SEQUENCE [LARGE SCALE GENOMIC DNA]</scope>
    <source>
        <strain evidence="10 11">DSM 8803</strain>
    </source>
</reference>
<dbReference type="PANTHER" id="PTHR31873">
    <property type="entry name" value="L-ASPARTATE DEHYDROGENASE-RELATED"/>
    <property type="match status" value="1"/>
</dbReference>
<comment type="pathway">
    <text evidence="7">Cofactor biosynthesis; NAD(+) biosynthesis; iminoaspartate from L-aspartate (dehydrogenase route): step 1/1.</text>
</comment>
<dbReference type="GO" id="GO:0033735">
    <property type="term" value="F:aspartate dehydrogenase [NAD(P)+] activity"/>
    <property type="evidence" value="ECO:0007669"/>
    <property type="project" value="UniProtKB-EC"/>
</dbReference>
<comment type="catalytic activity">
    <reaction evidence="7">
        <text>L-aspartate + NADP(+) + H2O = oxaloacetate + NH4(+) + NADPH + H(+)</text>
        <dbReference type="Rhea" id="RHEA:11784"/>
        <dbReference type="ChEBI" id="CHEBI:15377"/>
        <dbReference type="ChEBI" id="CHEBI:15378"/>
        <dbReference type="ChEBI" id="CHEBI:16452"/>
        <dbReference type="ChEBI" id="CHEBI:28938"/>
        <dbReference type="ChEBI" id="CHEBI:29991"/>
        <dbReference type="ChEBI" id="CHEBI:57783"/>
        <dbReference type="ChEBI" id="CHEBI:58349"/>
        <dbReference type="EC" id="1.4.1.21"/>
    </reaction>
</comment>
<keyword evidence="2 7" id="KW-0662">Pyridine nucleotide biosynthesis</keyword>
<dbReference type="Gene3D" id="3.40.50.720">
    <property type="entry name" value="NAD(P)-binding Rossmann-like Domain"/>
    <property type="match status" value="1"/>
</dbReference>
<comment type="miscellaneous">
    <text evidence="7">The iminoaspartate product is unstable in aqueous solution and can decompose to oxaloacetate and ammonia.</text>
</comment>